<evidence type="ECO:0000313" key="2">
    <source>
        <dbReference type="EMBL" id="MEI7037817.1"/>
    </source>
</evidence>
<evidence type="ECO:0000313" key="3">
    <source>
        <dbReference type="Proteomes" id="UP001381174"/>
    </source>
</evidence>
<reference evidence="2 3" key="1">
    <citation type="journal article" date="2014" name="Int. J. Syst. Evol. Microbiol.">
        <title>Fulvimonas yonginensis sp. nov., isolated from greenhouse soil, and emended description of the genus Fulvimonas.</title>
        <authorList>
            <person name="Ahn J.H."/>
            <person name="Kim S.J."/>
            <person name="Weon H.Y."/>
            <person name="Hong S.B."/>
            <person name="Seok S.J."/>
            <person name="Kwon S.W."/>
        </authorList>
    </citation>
    <scope>NUCLEOTIDE SEQUENCE [LARGE SCALE GENOMIC DNA]</scope>
    <source>
        <strain evidence="2 3">KACC 16952</strain>
    </source>
</reference>
<accession>A0ABU8JFM6</accession>
<gene>
    <name evidence="2" type="ORF">WAT24_13695</name>
</gene>
<dbReference type="PROSITE" id="PS51257">
    <property type="entry name" value="PROKAR_LIPOPROTEIN"/>
    <property type="match status" value="1"/>
</dbReference>
<dbReference type="SUPFAM" id="SSF110296">
    <property type="entry name" value="Oligoxyloglucan reducing end-specific cellobiohydrolase"/>
    <property type="match status" value="1"/>
</dbReference>
<dbReference type="InterPro" id="IPR015943">
    <property type="entry name" value="WD40/YVTN_repeat-like_dom_sf"/>
</dbReference>
<evidence type="ECO:0000256" key="1">
    <source>
        <dbReference type="SAM" id="SignalP"/>
    </source>
</evidence>
<name>A0ABU8JFM6_9GAMM</name>
<dbReference type="Proteomes" id="UP001381174">
    <property type="component" value="Unassembled WGS sequence"/>
</dbReference>
<keyword evidence="3" id="KW-1185">Reference proteome</keyword>
<keyword evidence="1" id="KW-0732">Signal</keyword>
<organism evidence="2 3">
    <name type="scientific">Fulvimonas yonginensis</name>
    <dbReference type="NCBI Taxonomy" id="1495200"/>
    <lineage>
        <taxon>Bacteria</taxon>
        <taxon>Pseudomonadati</taxon>
        <taxon>Pseudomonadota</taxon>
        <taxon>Gammaproteobacteria</taxon>
        <taxon>Lysobacterales</taxon>
        <taxon>Rhodanobacteraceae</taxon>
        <taxon>Fulvimonas</taxon>
    </lineage>
</organism>
<evidence type="ECO:0008006" key="4">
    <source>
        <dbReference type="Google" id="ProtNLM"/>
    </source>
</evidence>
<dbReference type="Gene3D" id="2.130.10.10">
    <property type="entry name" value="YVTN repeat-like/Quinoprotein amine dehydrogenase"/>
    <property type="match status" value="1"/>
</dbReference>
<comment type="caution">
    <text evidence="2">The sequence shown here is derived from an EMBL/GenBank/DDBJ whole genome shotgun (WGS) entry which is preliminary data.</text>
</comment>
<feature type="signal peptide" evidence="1">
    <location>
        <begin position="1"/>
        <end position="20"/>
    </location>
</feature>
<dbReference type="EMBL" id="JBBBNY010000012">
    <property type="protein sequence ID" value="MEI7037817.1"/>
    <property type="molecule type" value="Genomic_DNA"/>
</dbReference>
<proteinExistence type="predicted"/>
<sequence>MKGYLPLVACLLGLAGCATTVPTRLGPAAGTGLVYASLPGENATDSISVRAVSGSATYPLDVVYEGGSHVVESWLPPGDYKLDRWDGLAFGDYTSFHVEAGRITDLGALVPMAIGDYKFVVLPIRPTVGDSSLQAVQAEFASHLHDAPIEWRPTAPPHAIQRPQPSTGLGLIADLMMAYQRKVNRAPLRQQLAGAKSSQAFFDLAKASVPPTTQTALTDAKGDLLYGADLGQIRVRHPDASWTSIDSGVLATVTALARRDDLLVAGYDNGWIRASADGGKTWSAAATLASEEPVIDISWSGKRWLATTFGASKAVNVYASVGDAFGTFARIHQAFARWGFHIRGQLTQDAYYVNADPDLYRLDLESMQWNKVPTPTDVDGFNVSPNGDLLTVFHAKGIFSKLYLSTDKGASWKQYKAPPLVIDDMKFSDPTHGLAVRVRPNAFSVTVMLLRYQPGADEWSLLTQPPEECEHMIDDANGQPAFCIARGGAVLGQDAGKWRIESAAY</sequence>
<feature type="chain" id="PRO_5045215614" description="Exo-alpha-sialidase" evidence="1">
    <location>
        <begin position="21"/>
        <end position="505"/>
    </location>
</feature>
<dbReference type="RefSeq" id="WP_336808455.1">
    <property type="nucleotide sequence ID" value="NZ_JBBBNY010000012.1"/>
</dbReference>
<protein>
    <recommendedName>
        <fullName evidence="4">Exo-alpha-sialidase</fullName>
    </recommendedName>
</protein>